<protein>
    <submittedName>
        <fullName evidence="2">Uncharacterized protein</fullName>
    </submittedName>
</protein>
<accession>A0ABT0K3Z6</accession>
<evidence type="ECO:0000313" key="2">
    <source>
        <dbReference type="EMBL" id="MCK9878516.1"/>
    </source>
</evidence>
<name>A0ABT0K3Z6_9ACTN</name>
<reference evidence="2 3" key="1">
    <citation type="submission" date="2022-04" db="EMBL/GenBank/DDBJ databases">
        <title>Genome diversity in the genus Frankia.</title>
        <authorList>
            <person name="Carlos-Shanley C."/>
            <person name="Hahn D."/>
        </authorList>
    </citation>
    <scope>NUCLEOTIDE SEQUENCE [LARGE SCALE GENOMIC DNA]</scope>
    <source>
        <strain evidence="2 3">Ag45/Mut15</strain>
    </source>
</reference>
<proteinExistence type="predicted"/>
<gene>
    <name evidence="2" type="ORF">MXD59_22585</name>
</gene>
<keyword evidence="3" id="KW-1185">Reference proteome</keyword>
<dbReference type="Proteomes" id="UP001201873">
    <property type="component" value="Unassembled WGS sequence"/>
</dbReference>
<dbReference type="EMBL" id="JALKFT010000036">
    <property type="protein sequence ID" value="MCK9878516.1"/>
    <property type="molecule type" value="Genomic_DNA"/>
</dbReference>
<organism evidence="2 3">
    <name type="scientific">Frankia umida</name>
    <dbReference type="NCBI Taxonomy" id="573489"/>
    <lineage>
        <taxon>Bacteria</taxon>
        <taxon>Bacillati</taxon>
        <taxon>Actinomycetota</taxon>
        <taxon>Actinomycetes</taxon>
        <taxon>Frankiales</taxon>
        <taxon>Frankiaceae</taxon>
        <taxon>Frankia</taxon>
    </lineage>
</organism>
<comment type="caution">
    <text evidence="2">The sequence shown here is derived from an EMBL/GenBank/DDBJ whole genome shotgun (WGS) entry which is preliminary data.</text>
</comment>
<evidence type="ECO:0000313" key="3">
    <source>
        <dbReference type="Proteomes" id="UP001201873"/>
    </source>
</evidence>
<dbReference type="RefSeq" id="WP_248826610.1">
    <property type="nucleotide sequence ID" value="NZ_JALKFT010000036.1"/>
</dbReference>
<sequence>MPDNPLFDYRPATQPSPLEASGDPDQGTQASINISVGHRDQTLYADKIVISVPVYAQDGTAYFTESPRVAVNNGTWQAVALHDQDDQDIILADAQHQVFTFHNTDRDDPVDYALTFSVSGLIATATGDPLILQIGEFSGTTPGQFTRKSPRTLTLPVIHPVFYLRNFLSRNPYRPTVPQTRIDAGDSLQLSWESNGTYFWLYDGSGNDSPVYEGTDTSWSIPSSTIYNNTTFVLKASAASDGTAEAVAAEKAAAANGFVSVEQYASLTVTVNNPTLTGLTVSGETTLCGDITGESSLDVHGTLYAQDNMTVWGTLTAQGALSAQSRVTVDGLLNANGDLTVGSKLTTEGINGARLGEDFEVGEKISTYGHNGLKVLRDLSVDGDISGSGNVEFVESDKIVRIHELRGPYGGELTINSTVRVLEQCWFTIAGKTVLRDGDSIGLRNNDEGAWLYASQYSYDGNDRRLVCWWYPGNRVSASSWQVTRD</sequence>
<feature type="region of interest" description="Disordered" evidence="1">
    <location>
        <begin position="1"/>
        <end position="26"/>
    </location>
</feature>
<evidence type="ECO:0000256" key="1">
    <source>
        <dbReference type="SAM" id="MobiDB-lite"/>
    </source>
</evidence>